<sequence>MALDKKQLGSALTTIAHGQAMMAAVRDYAKELKENEQQGPCCQGMDINVDELLDDPELERLHRDRVAAMKQEAERRAALQQAGHGSYSEITEGEFLEVVTKTDAVVCHFFHKDFERCKIVDKHMGELAPKYMEARFIKLSAPDSPFFTVKLGMQDSPFFTVKLGIKVLPAVVVFKGGVSVDRLVGFEQLGGRDDFSTAALEARLAAAGIRTGVRKGAAAAGEESEEEECQVAASIRRGIVHKGSDDESSDFDD</sequence>
<dbReference type="AlphaFoldDB" id="A0A383W997"/>
<evidence type="ECO:0000313" key="2">
    <source>
        <dbReference type="Proteomes" id="UP000256970"/>
    </source>
</evidence>
<keyword evidence="2" id="KW-1185">Reference proteome</keyword>
<dbReference type="STRING" id="3088.A0A383W997"/>
<dbReference type="PANTHER" id="PTHR21148">
    <property type="entry name" value="THIOREDOXIN DOMAIN-CONTAINING PROTEIN 9"/>
    <property type="match status" value="1"/>
</dbReference>
<evidence type="ECO:0000313" key="1">
    <source>
        <dbReference type="EMBL" id="SZX74011.1"/>
    </source>
</evidence>
<gene>
    <name evidence="1" type="ORF">BQ4739_LOCUS14268</name>
</gene>
<protein>
    <recommendedName>
        <fullName evidence="3">Thioredoxin domain-containing protein</fullName>
    </recommendedName>
</protein>
<reference evidence="1 2" key="1">
    <citation type="submission" date="2016-10" db="EMBL/GenBank/DDBJ databases">
        <authorList>
            <person name="Cai Z."/>
        </authorList>
    </citation>
    <scope>NUCLEOTIDE SEQUENCE [LARGE SCALE GENOMIC DNA]</scope>
</reference>
<accession>A0A383W997</accession>
<dbReference type="Gene3D" id="3.40.30.10">
    <property type="entry name" value="Glutaredoxin"/>
    <property type="match status" value="1"/>
</dbReference>
<dbReference type="InterPro" id="IPR036249">
    <property type="entry name" value="Thioredoxin-like_sf"/>
</dbReference>
<name>A0A383W997_TETOB</name>
<dbReference type="SUPFAM" id="SSF52833">
    <property type="entry name" value="Thioredoxin-like"/>
    <property type="match status" value="1"/>
</dbReference>
<dbReference type="EMBL" id="FNXT01001203">
    <property type="protein sequence ID" value="SZX74011.1"/>
    <property type="molecule type" value="Genomic_DNA"/>
</dbReference>
<organism evidence="1 2">
    <name type="scientific">Tetradesmus obliquus</name>
    <name type="common">Green alga</name>
    <name type="synonym">Acutodesmus obliquus</name>
    <dbReference type="NCBI Taxonomy" id="3088"/>
    <lineage>
        <taxon>Eukaryota</taxon>
        <taxon>Viridiplantae</taxon>
        <taxon>Chlorophyta</taxon>
        <taxon>core chlorophytes</taxon>
        <taxon>Chlorophyceae</taxon>
        <taxon>CS clade</taxon>
        <taxon>Sphaeropleales</taxon>
        <taxon>Scenedesmaceae</taxon>
        <taxon>Tetradesmus</taxon>
    </lineage>
</organism>
<dbReference type="CDD" id="cd02989">
    <property type="entry name" value="Phd_like_TxnDC9"/>
    <property type="match status" value="1"/>
</dbReference>
<dbReference type="Proteomes" id="UP000256970">
    <property type="component" value="Unassembled WGS sequence"/>
</dbReference>
<proteinExistence type="predicted"/>
<evidence type="ECO:0008006" key="3">
    <source>
        <dbReference type="Google" id="ProtNLM"/>
    </source>
</evidence>